<organism evidence="7 8">
    <name type="scientific">Streptosporangium fragile</name>
    <dbReference type="NCBI Taxonomy" id="46186"/>
    <lineage>
        <taxon>Bacteria</taxon>
        <taxon>Bacillati</taxon>
        <taxon>Actinomycetota</taxon>
        <taxon>Actinomycetes</taxon>
        <taxon>Streptosporangiales</taxon>
        <taxon>Streptosporangiaceae</taxon>
        <taxon>Streptosporangium</taxon>
    </lineage>
</organism>
<evidence type="ECO:0000256" key="3">
    <source>
        <dbReference type="ARBA" id="ARBA00022801"/>
    </source>
</evidence>
<sequence>MEGITLSGKMYPRVMTMIVAGAAVLATPNAVLAASPAPAPLSESVSLSGPALATLSGPALAKVTARTVKPAWRKAVDWAMAQRGTPYLWGGTGKGGFDCSGLMLRAYGAAGITLPRVAADQYQAFDRKISWDDLKPGDLVFFSGLGHVGMITKPGYMVHAPRSGDVVKEEKLNSWRRQSFVGAVRPDPKGVKLAAERAKEAKEADRSATTVVRTSG</sequence>
<dbReference type="PANTHER" id="PTHR47359">
    <property type="entry name" value="PEPTIDOGLYCAN DL-ENDOPEPTIDASE CWLO"/>
    <property type="match status" value="1"/>
</dbReference>
<accession>A0ABP6I6C7</accession>
<evidence type="ECO:0000259" key="6">
    <source>
        <dbReference type="PROSITE" id="PS51935"/>
    </source>
</evidence>
<keyword evidence="8" id="KW-1185">Reference proteome</keyword>
<dbReference type="Proteomes" id="UP001500831">
    <property type="component" value="Unassembled WGS sequence"/>
</dbReference>
<dbReference type="Gene3D" id="3.90.1720.10">
    <property type="entry name" value="endopeptidase domain like (from Nostoc punctiforme)"/>
    <property type="match status" value="1"/>
</dbReference>
<comment type="similarity">
    <text evidence="1">Belongs to the peptidase C40 family.</text>
</comment>
<dbReference type="EMBL" id="BAAAVI010000003">
    <property type="protein sequence ID" value="GAA2849186.1"/>
    <property type="molecule type" value="Genomic_DNA"/>
</dbReference>
<reference evidence="8" key="1">
    <citation type="journal article" date="2019" name="Int. J. Syst. Evol. Microbiol.">
        <title>The Global Catalogue of Microorganisms (GCM) 10K type strain sequencing project: providing services to taxonomists for standard genome sequencing and annotation.</title>
        <authorList>
            <consortium name="The Broad Institute Genomics Platform"/>
            <consortium name="The Broad Institute Genome Sequencing Center for Infectious Disease"/>
            <person name="Wu L."/>
            <person name="Ma J."/>
        </authorList>
    </citation>
    <scope>NUCLEOTIDE SEQUENCE [LARGE SCALE GENOMIC DNA]</scope>
    <source>
        <strain evidence="8">JCM 6242</strain>
    </source>
</reference>
<dbReference type="InterPro" id="IPR038765">
    <property type="entry name" value="Papain-like_cys_pep_sf"/>
</dbReference>
<keyword evidence="5" id="KW-0732">Signal</keyword>
<keyword evidence="3" id="KW-0378">Hydrolase</keyword>
<dbReference type="InterPro" id="IPR000064">
    <property type="entry name" value="NLP_P60_dom"/>
</dbReference>
<evidence type="ECO:0000313" key="7">
    <source>
        <dbReference type="EMBL" id="GAA2849186.1"/>
    </source>
</evidence>
<evidence type="ECO:0000313" key="8">
    <source>
        <dbReference type="Proteomes" id="UP001500831"/>
    </source>
</evidence>
<feature type="domain" description="NlpC/P60" evidence="6">
    <location>
        <begin position="69"/>
        <end position="187"/>
    </location>
</feature>
<comment type="caution">
    <text evidence="7">The sequence shown here is derived from an EMBL/GenBank/DDBJ whole genome shotgun (WGS) entry which is preliminary data.</text>
</comment>
<dbReference type="SUPFAM" id="SSF54001">
    <property type="entry name" value="Cysteine proteinases"/>
    <property type="match status" value="1"/>
</dbReference>
<keyword evidence="2" id="KW-0645">Protease</keyword>
<evidence type="ECO:0000256" key="4">
    <source>
        <dbReference type="ARBA" id="ARBA00022807"/>
    </source>
</evidence>
<dbReference type="InterPro" id="IPR051794">
    <property type="entry name" value="PG_Endopeptidase_C40"/>
</dbReference>
<evidence type="ECO:0000256" key="5">
    <source>
        <dbReference type="SAM" id="SignalP"/>
    </source>
</evidence>
<keyword evidence="4" id="KW-0788">Thiol protease</keyword>
<name>A0ABP6I6C7_9ACTN</name>
<dbReference type="PANTHER" id="PTHR47359:SF3">
    <property type="entry name" value="NLP_P60 DOMAIN-CONTAINING PROTEIN-RELATED"/>
    <property type="match status" value="1"/>
</dbReference>
<proteinExistence type="inferred from homology"/>
<evidence type="ECO:0000256" key="2">
    <source>
        <dbReference type="ARBA" id="ARBA00022670"/>
    </source>
</evidence>
<feature type="signal peptide" evidence="5">
    <location>
        <begin position="1"/>
        <end position="33"/>
    </location>
</feature>
<dbReference type="PROSITE" id="PS51935">
    <property type="entry name" value="NLPC_P60"/>
    <property type="match status" value="1"/>
</dbReference>
<protein>
    <recommendedName>
        <fullName evidence="6">NlpC/P60 domain-containing protein</fullName>
    </recommendedName>
</protein>
<evidence type="ECO:0000256" key="1">
    <source>
        <dbReference type="ARBA" id="ARBA00007074"/>
    </source>
</evidence>
<dbReference type="Pfam" id="PF00877">
    <property type="entry name" value="NLPC_P60"/>
    <property type="match status" value="1"/>
</dbReference>
<feature type="chain" id="PRO_5045591599" description="NlpC/P60 domain-containing protein" evidence="5">
    <location>
        <begin position="34"/>
        <end position="216"/>
    </location>
</feature>
<gene>
    <name evidence="7" type="ORF">GCM10010517_06500</name>
</gene>